<dbReference type="AlphaFoldDB" id="A0A4D6X201"/>
<gene>
    <name evidence="3" type="primary">ycf53</name>
</gene>
<dbReference type="Pfam" id="PF16416">
    <property type="entry name" value="GUN4_N"/>
    <property type="match status" value="1"/>
</dbReference>
<geneLocation type="plastid" evidence="3"/>
<organism evidence="3">
    <name type="scientific">Inkyuleea mariana</name>
    <dbReference type="NCBI Taxonomy" id="123988"/>
    <lineage>
        <taxon>Eukaryota</taxon>
        <taxon>Rhodophyta</taxon>
        <taxon>Florideophyceae</taxon>
        <taxon>Rhodymeniophycidae</taxon>
        <taxon>Ceramiales</taxon>
        <taxon>Ceramiaceae</taxon>
        <taxon>Inkyuleea</taxon>
    </lineage>
</organism>
<dbReference type="PANTHER" id="PTHR34800:SF1">
    <property type="entry name" value="TETRAPYRROLE-BINDING PROTEIN, CHLOROPLASTIC"/>
    <property type="match status" value="1"/>
</dbReference>
<proteinExistence type="predicted"/>
<accession>A0A4D6X201</accession>
<sequence length="239" mass="27864">MNKPINKNLTILNKIEKLEEIASIKKQLELISQIIQEGTIGEEALLNLLINRRIIRKTTLMILDGCLFEALILINHKIIKEKLSQFFPNGIIELKSSLSLNYQPLQKLLIEKQFQEADQLTQIYLCKLAGLEQNCIRNWLYFTDIALLPSEDLYIIDLLWRIYSQGKFGFSIQRKIWLANDCNWEILWNKIGWKKQGNACRYPGDFIWNINGPPGHLPLFNQLRGMQVLSALFAHIVWN</sequence>
<dbReference type="SUPFAM" id="SSF140869">
    <property type="entry name" value="GUN4-like"/>
    <property type="match status" value="1"/>
</dbReference>
<dbReference type="CDD" id="cd16383">
    <property type="entry name" value="GUN4"/>
    <property type="match status" value="1"/>
</dbReference>
<evidence type="ECO:0008006" key="4">
    <source>
        <dbReference type="Google" id="ProtNLM"/>
    </source>
</evidence>
<keyword evidence="3" id="KW-0934">Plastid</keyword>
<dbReference type="InterPro" id="IPR008629">
    <property type="entry name" value="GUN4-like"/>
</dbReference>
<evidence type="ECO:0000259" key="2">
    <source>
        <dbReference type="Pfam" id="PF16416"/>
    </source>
</evidence>
<feature type="domain" description="GUN4-like" evidence="1">
    <location>
        <begin position="96"/>
        <end position="235"/>
    </location>
</feature>
<dbReference type="SUPFAM" id="SSF48371">
    <property type="entry name" value="ARM repeat"/>
    <property type="match status" value="1"/>
</dbReference>
<name>A0A4D6X201_9FLOR</name>
<dbReference type="InterPro" id="IPR016024">
    <property type="entry name" value="ARM-type_fold"/>
</dbReference>
<dbReference type="Pfam" id="PF05419">
    <property type="entry name" value="GUN4"/>
    <property type="match status" value="1"/>
</dbReference>
<dbReference type="GO" id="GO:0046906">
    <property type="term" value="F:tetrapyrrole binding"/>
    <property type="evidence" value="ECO:0007669"/>
    <property type="project" value="TreeGrafter"/>
</dbReference>
<protein>
    <recommendedName>
        <fullName evidence="4">GUN4-like domain-containing protein</fullName>
    </recommendedName>
</protein>
<reference evidence="3" key="2">
    <citation type="submission" date="2019-04" db="EMBL/GenBank/DDBJ databases">
        <authorList>
            <person name="Pasella M."/>
        </authorList>
    </citation>
    <scope>NUCLEOTIDE SEQUENCE</scope>
    <source>
        <strain evidence="3">PD1141</strain>
    </source>
</reference>
<reference evidence="3" key="1">
    <citation type="journal article" date="2019" name="Mol. Phylogenet. Evol.">
        <title>Morphological evolution and classification of the red algal order Ceramiales inferred using plastid phylogenomics.</title>
        <authorList>
            <person name="Diaz-Tapia P."/>
            <person name="Pasella M.M."/>
            <person name="Verbruggen H."/>
            <person name="Maggs C.A."/>
        </authorList>
    </citation>
    <scope>NUCLEOTIDE SEQUENCE</scope>
    <source>
        <strain evidence="3">PD1141</strain>
    </source>
</reference>
<dbReference type="PANTHER" id="PTHR34800">
    <property type="entry name" value="TETRAPYRROLE-BINDING PROTEIN, CHLOROPLASTIC"/>
    <property type="match status" value="1"/>
</dbReference>
<evidence type="ECO:0000313" key="3">
    <source>
        <dbReference type="EMBL" id="QCI09041.1"/>
    </source>
</evidence>
<feature type="domain" description="GUN4 N-terminal ARM-like repeat" evidence="2">
    <location>
        <begin position="21"/>
        <end position="88"/>
    </location>
</feature>
<dbReference type="InterPro" id="IPR037215">
    <property type="entry name" value="GUN4-like_sf"/>
</dbReference>
<dbReference type="Gene3D" id="1.10.10.1770">
    <property type="entry name" value="Gun4-like"/>
    <property type="match status" value="1"/>
</dbReference>
<dbReference type="EMBL" id="MK814743">
    <property type="protein sequence ID" value="QCI09041.1"/>
    <property type="molecule type" value="Genomic_DNA"/>
</dbReference>
<evidence type="ECO:0000259" key="1">
    <source>
        <dbReference type="Pfam" id="PF05419"/>
    </source>
</evidence>
<dbReference type="Gene3D" id="1.25.40.620">
    <property type="match status" value="1"/>
</dbReference>
<dbReference type="InterPro" id="IPR032192">
    <property type="entry name" value="GUN4_N"/>
</dbReference>